<gene>
    <name evidence="1" type="ORF">DFH07DRAFT_548079</name>
</gene>
<comment type="caution">
    <text evidence="1">The sequence shown here is derived from an EMBL/GenBank/DDBJ whole genome shotgun (WGS) entry which is preliminary data.</text>
</comment>
<reference evidence="1" key="1">
    <citation type="submission" date="2023-03" db="EMBL/GenBank/DDBJ databases">
        <title>Massive genome expansion in bonnet fungi (Mycena s.s.) driven by repeated elements and novel gene families across ecological guilds.</title>
        <authorList>
            <consortium name="Lawrence Berkeley National Laboratory"/>
            <person name="Harder C.B."/>
            <person name="Miyauchi S."/>
            <person name="Viragh M."/>
            <person name="Kuo A."/>
            <person name="Thoen E."/>
            <person name="Andreopoulos B."/>
            <person name="Lu D."/>
            <person name="Skrede I."/>
            <person name="Drula E."/>
            <person name="Henrissat B."/>
            <person name="Morin E."/>
            <person name="Kohler A."/>
            <person name="Barry K."/>
            <person name="LaButti K."/>
            <person name="Morin E."/>
            <person name="Salamov A."/>
            <person name="Lipzen A."/>
            <person name="Mereny Z."/>
            <person name="Hegedus B."/>
            <person name="Baldrian P."/>
            <person name="Stursova M."/>
            <person name="Weitz H."/>
            <person name="Taylor A."/>
            <person name="Grigoriev I.V."/>
            <person name="Nagy L.G."/>
            <person name="Martin F."/>
            <person name="Kauserud H."/>
        </authorList>
    </citation>
    <scope>NUCLEOTIDE SEQUENCE</scope>
    <source>
        <strain evidence="1">CBHHK188m</strain>
    </source>
</reference>
<evidence type="ECO:0000313" key="1">
    <source>
        <dbReference type="EMBL" id="KAJ7750447.1"/>
    </source>
</evidence>
<dbReference type="Proteomes" id="UP001215280">
    <property type="component" value="Unassembled WGS sequence"/>
</dbReference>
<name>A0AAD7ITV7_9AGAR</name>
<protein>
    <submittedName>
        <fullName evidence="1">Uncharacterized protein</fullName>
    </submittedName>
</protein>
<dbReference type="EMBL" id="JARJLG010000082">
    <property type="protein sequence ID" value="KAJ7750447.1"/>
    <property type="molecule type" value="Genomic_DNA"/>
</dbReference>
<organism evidence="1 2">
    <name type="scientific">Mycena maculata</name>
    <dbReference type="NCBI Taxonomy" id="230809"/>
    <lineage>
        <taxon>Eukaryota</taxon>
        <taxon>Fungi</taxon>
        <taxon>Dikarya</taxon>
        <taxon>Basidiomycota</taxon>
        <taxon>Agaricomycotina</taxon>
        <taxon>Agaricomycetes</taxon>
        <taxon>Agaricomycetidae</taxon>
        <taxon>Agaricales</taxon>
        <taxon>Marasmiineae</taxon>
        <taxon>Mycenaceae</taxon>
        <taxon>Mycena</taxon>
    </lineage>
</organism>
<accession>A0AAD7ITV7</accession>
<evidence type="ECO:0000313" key="2">
    <source>
        <dbReference type="Proteomes" id="UP001215280"/>
    </source>
</evidence>
<keyword evidence="2" id="KW-1185">Reference proteome</keyword>
<proteinExistence type="predicted"/>
<dbReference type="AlphaFoldDB" id="A0AAD7ITV7"/>
<sequence length="267" mass="30129">MNPHLLILPLELEREIFCDDGRITPQDNSYSPPGGASRSPPLLYRVIVTNSIPPDVLRRAMHVEPPSFFDASVRHLVLIPCESLMEEAHALLLRLCTKTFSLAIIGTCSTPELLPMLRDMSEVRKWAGQLKNLFGSYDAIDLRHPFFRTITHMDVFDDGLNLRTYILPGLLAFPALTHLCLNETVPADLLRCVLEQSTRLQVLVQLWPQSQAQFAHQIATSPPAVDVRFVVGTYTRYWDPWAIGVPAGNRLLDRSGWVHCAEAPRRD</sequence>